<evidence type="ECO:0000313" key="2">
    <source>
        <dbReference type="EMBL" id="CAF0702299.1"/>
    </source>
</evidence>
<reference evidence="2" key="1">
    <citation type="submission" date="2021-02" db="EMBL/GenBank/DDBJ databases">
        <authorList>
            <person name="Cremers G."/>
            <person name="Picone N."/>
        </authorList>
    </citation>
    <scope>NUCLEOTIDE SEQUENCE</scope>
    <source>
        <strain evidence="2">PQ17</strain>
    </source>
</reference>
<evidence type="ECO:0008006" key="4">
    <source>
        <dbReference type="Google" id="ProtNLM"/>
    </source>
</evidence>
<dbReference type="AlphaFoldDB" id="A0A8J2BL82"/>
<keyword evidence="1" id="KW-1133">Transmembrane helix</keyword>
<gene>
    <name evidence="2" type="ORF">MPNT_50028</name>
</gene>
<protein>
    <recommendedName>
        <fullName evidence="4">Outer membrane protein beta-barrel domain-containing protein</fullName>
    </recommendedName>
</protein>
<dbReference type="InterPro" id="IPR011250">
    <property type="entry name" value="OMP/PagP_B-barrel"/>
</dbReference>
<keyword evidence="1" id="KW-0812">Transmembrane</keyword>
<organism evidence="2 3">
    <name type="scientific">Candidatus Methylacidithermus pantelleriae</name>
    <dbReference type="NCBI Taxonomy" id="2744239"/>
    <lineage>
        <taxon>Bacteria</taxon>
        <taxon>Pseudomonadati</taxon>
        <taxon>Verrucomicrobiota</taxon>
        <taxon>Methylacidiphilae</taxon>
        <taxon>Methylacidiphilales</taxon>
        <taxon>Methylacidiphilaceae</taxon>
        <taxon>Candidatus Methylacidithermus</taxon>
    </lineage>
</organism>
<dbReference type="Gene3D" id="2.40.160.20">
    <property type="match status" value="1"/>
</dbReference>
<keyword evidence="1" id="KW-0472">Membrane</keyword>
<name>A0A8J2BL82_9BACT</name>
<dbReference type="EMBL" id="CAJNOB010000045">
    <property type="protein sequence ID" value="CAF0702299.1"/>
    <property type="molecule type" value="Genomic_DNA"/>
</dbReference>
<keyword evidence="3" id="KW-1185">Reference proteome</keyword>
<proteinExistence type="predicted"/>
<feature type="transmembrane region" description="Helical" evidence="1">
    <location>
        <begin position="21"/>
        <end position="41"/>
    </location>
</feature>
<comment type="caution">
    <text evidence="2">The sequence shown here is derived from an EMBL/GenBank/DDBJ whole genome shotgun (WGS) entry which is preliminary data.</text>
</comment>
<dbReference type="SUPFAM" id="SSF56925">
    <property type="entry name" value="OMPA-like"/>
    <property type="match status" value="1"/>
</dbReference>
<evidence type="ECO:0000313" key="3">
    <source>
        <dbReference type="Proteomes" id="UP000663859"/>
    </source>
</evidence>
<accession>A0A8J2BL82</accession>
<dbReference type="RefSeq" id="WP_174582294.1">
    <property type="nucleotide sequence ID" value="NZ_CAJNOB010000045.1"/>
</dbReference>
<dbReference type="Proteomes" id="UP000663859">
    <property type="component" value="Unassembled WGS sequence"/>
</dbReference>
<evidence type="ECO:0000256" key="1">
    <source>
        <dbReference type="SAM" id="Phobius"/>
    </source>
</evidence>
<sequence length="306" mass="31911">MGLLFQSLYDKEDREVKGKRSLCIALVGVAGLGLGILSAWAGEETGGKEVVEKQVTPEEGQGLLKGLYIGVVGGGAISDNDPARGDLDGPPGVLPTAFVQGSSISHAGAVGGLAVGKLFDCVLWQSGDGKFKLLPALEFEGVWVGQTYSTNVNGFLNPVPFAPGVFSFPLHFRADADVGLLTLNAKLLLATPWGVLPYVGAGFGGGIIELSNASLVTQAGPGAFFPPGLNLLTSHSASDVAPTAQGIAGLLFPIGPHWALLAQYNFVWIGNTNYVFQNILPPGDPFHVHAGDLFEHVFVGGVVYRF</sequence>